<dbReference type="OrthoDB" id="4142200at2759"/>
<protein>
    <submittedName>
        <fullName evidence="10">Piso0_005629 protein</fullName>
    </submittedName>
</protein>
<feature type="transmembrane region" description="Helical" evidence="8">
    <location>
        <begin position="302"/>
        <end position="323"/>
    </location>
</feature>
<feature type="domain" description="Major facilitator superfamily (MFS) profile" evidence="9">
    <location>
        <begin position="11"/>
        <end position="468"/>
    </location>
</feature>
<feature type="transmembrane region" description="Helical" evidence="8">
    <location>
        <begin position="172"/>
        <end position="191"/>
    </location>
</feature>
<feature type="transmembrane region" description="Helical" evidence="8">
    <location>
        <begin position="374"/>
        <end position="403"/>
    </location>
</feature>
<dbReference type="PROSITE" id="PS00217">
    <property type="entry name" value="SUGAR_TRANSPORT_2"/>
    <property type="match status" value="1"/>
</dbReference>
<sequence length="764" mass="85586">MSSKTYNVYGITSIVAISGFMIGLESSSLTAFLTSPQFISYFGKLDKWDHGLIASSNSIGAVAGCIVCGAFCDALGCIRTFQASSLMWALGSVVVFLSKYIYVVVVGRVMKGFAIGSISAVIPIYVSETFPNNKKGLSMSLVLLSSTFGSISMYCLGYFFQKYMKNENSFKYSWLIASSPAVFLLSLGFFLPESPKWLASHNKWHEAAKNLDRVKTIKKTKGNPKANNRYNIGDKEYVIQAYTSGSEIKISSYSALFGKKYWRYTCIGIFTQVLVQLVSINALMYFSVYLCGICGLREDRRLLIVTIQYIVLSVFTFFPIFLLDTCRRIDSLVFGMFLLGVSFAAINIIAAVHHRPAEFTENDSTFPLNWRLNGTAASSVLALFLFLISLYSSTIVSAGWLYTGEIFPGQARSKGTSVCMCASWIINAILLMNLPIIMKTLKYWTFGILSVFCLIGSIVFSRFPETRDLSEVEIEYLYSTENHHLLRNKLKTIHEKQRKHTNGKDVNYNLDKVSPQNQQSNDMDYVEEDKKIYEEIKTSAKQLSSNEWREESSSESRSDVVSNDRITEPRASTDKSSSDPYPRSNATRSTSQSSETTSNIRSSDNIVTSDSGDDKIEEVLEAYTGDGDNSESNNNTSLDDSFYSDSWFESKAPNHIVKVDNKFERGPPLNYLSDSNDAASLNSEKVSPNRKHNLTSYNPASYLNFDTLKVKQKGNKQRMKEDDNKTEFFSKSSGGKISAVRHSPLNAVKSHGQDRTNRKMKPNH</sequence>
<feature type="compositionally biased region" description="Basic and acidic residues" evidence="7">
    <location>
        <begin position="547"/>
        <end position="558"/>
    </location>
</feature>
<proteinExistence type="inferred from homology"/>
<dbReference type="InterPro" id="IPR036259">
    <property type="entry name" value="MFS_trans_sf"/>
</dbReference>
<dbReference type="PANTHER" id="PTHR48022:SF7">
    <property type="entry name" value="MAJOR FACILITATOR SUPERFAMILY (MFS) PROFILE DOMAIN-CONTAINING PROTEIN-RELATED"/>
    <property type="match status" value="1"/>
</dbReference>
<evidence type="ECO:0000256" key="5">
    <source>
        <dbReference type="ARBA" id="ARBA00022989"/>
    </source>
</evidence>
<dbReference type="SUPFAM" id="SSF103473">
    <property type="entry name" value="MFS general substrate transporter"/>
    <property type="match status" value="1"/>
</dbReference>
<dbReference type="InterPro" id="IPR020846">
    <property type="entry name" value="MFS_dom"/>
</dbReference>
<evidence type="ECO:0000256" key="3">
    <source>
        <dbReference type="ARBA" id="ARBA00022448"/>
    </source>
</evidence>
<evidence type="ECO:0000256" key="6">
    <source>
        <dbReference type="ARBA" id="ARBA00023136"/>
    </source>
</evidence>
<feature type="transmembrane region" description="Helical" evidence="8">
    <location>
        <begin position="415"/>
        <end position="437"/>
    </location>
</feature>
<evidence type="ECO:0000256" key="7">
    <source>
        <dbReference type="SAM" id="MobiDB-lite"/>
    </source>
</evidence>
<dbReference type="STRING" id="559304.G8XZI3"/>
<keyword evidence="6 8" id="KW-0472">Membrane</keyword>
<feature type="transmembrane region" description="Helical" evidence="8">
    <location>
        <begin position="139"/>
        <end position="160"/>
    </location>
</feature>
<dbReference type="InParanoid" id="G8XZI3"/>
<dbReference type="HOGENOM" id="CLU_365281_0_0_1"/>
<evidence type="ECO:0000259" key="9">
    <source>
        <dbReference type="PROSITE" id="PS50850"/>
    </source>
</evidence>
<dbReference type="EMBL" id="FO082046">
    <property type="protein sequence ID" value="CCE87092.1"/>
    <property type="molecule type" value="Genomic_DNA"/>
</dbReference>
<dbReference type="Pfam" id="PF00083">
    <property type="entry name" value="Sugar_tr"/>
    <property type="match status" value="1"/>
</dbReference>
<dbReference type="GO" id="GO:0005351">
    <property type="term" value="F:carbohydrate:proton symporter activity"/>
    <property type="evidence" value="ECO:0007669"/>
    <property type="project" value="TreeGrafter"/>
</dbReference>
<feature type="region of interest" description="Disordered" evidence="7">
    <location>
        <begin position="674"/>
        <end position="693"/>
    </location>
</feature>
<keyword evidence="4 8" id="KW-0812">Transmembrane</keyword>
<dbReference type="PRINTS" id="PR00171">
    <property type="entry name" value="SUGRTRNSPORT"/>
</dbReference>
<feature type="region of interest" description="Disordered" evidence="7">
    <location>
        <begin position="542"/>
        <end position="614"/>
    </location>
</feature>
<feature type="transmembrane region" description="Helical" evidence="8">
    <location>
        <begin position="443"/>
        <end position="460"/>
    </location>
</feature>
<dbReference type="AlphaFoldDB" id="G8XZI3"/>
<dbReference type="InterPro" id="IPR050360">
    <property type="entry name" value="MFS_Sugar_Transporters"/>
</dbReference>
<organism evidence="10 11">
    <name type="scientific">Pichia sorbitophila (strain ATCC MYA-4447 / BCRC 22081 / CBS 7064 / NBRC 10061 / NRRL Y-12695)</name>
    <name type="common">Hybrid yeast</name>
    <dbReference type="NCBI Taxonomy" id="559304"/>
    <lineage>
        <taxon>Eukaryota</taxon>
        <taxon>Fungi</taxon>
        <taxon>Dikarya</taxon>
        <taxon>Ascomycota</taxon>
        <taxon>Saccharomycotina</taxon>
        <taxon>Pichiomycetes</taxon>
        <taxon>Debaryomycetaceae</taxon>
        <taxon>Millerozyma</taxon>
    </lineage>
</organism>
<dbReference type="Proteomes" id="UP000005222">
    <property type="component" value="Chromosome N"/>
</dbReference>
<dbReference type="eggNOG" id="KOG0254">
    <property type="taxonomic scope" value="Eukaryota"/>
</dbReference>
<dbReference type="InterPro" id="IPR005828">
    <property type="entry name" value="MFS_sugar_transport-like"/>
</dbReference>
<evidence type="ECO:0000313" key="10">
    <source>
        <dbReference type="EMBL" id="CCE87092.1"/>
    </source>
</evidence>
<evidence type="ECO:0000256" key="4">
    <source>
        <dbReference type="ARBA" id="ARBA00022692"/>
    </source>
</evidence>
<reference evidence="10 11" key="1">
    <citation type="journal article" date="2012" name="G3 (Bethesda)">
        <title>Pichia sorbitophila, an interspecies yeast hybrid reveals early steps of genome resolution following polyploidization.</title>
        <authorList>
            <person name="Leh Louis V."/>
            <person name="Despons L."/>
            <person name="Friedrich A."/>
            <person name="Martin T."/>
            <person name="Durrens P."/>
            <person name="Casaregola S."/>
            <person name="Neuveglise C."/>
            <person name="Fairhead C."/>
            <person name="Marck C."/>
            <person name="Cruz J.A."/>
            <person name="Straub M.L."/>
            <person name="Kugler V."/>
            <person name="Sacerdot C."/>
            <person name="Uzunov Z."/>
            <person name="Thierry A."/>
            <person name="Weiss S."/>
            <person name="Bleykasten C."/>
            <person name="De Montigny J."/>
            <person name="Jacques N."/>
            <person name="Jung P."/>
            <person name="Lemaire M."/>
            <person name="Mallet S."/>
            <person name="Morel G."/>
            <person name="Richard G.F."/>
            <person name="Sarkar A."/>
            <person name="Savel G."/>
            <person name="Schacherer J."/>
            <person name="Seret M.L."/>
            <person name="Talla E."/>
            <person name="Samson G."/>
            <person name="Jubin C."/>
            <person name="Poulain J."/>
            <person name="Vacherie B."/>
            <person name="Barbe V."/>
            <person name="Pelletier E."/>
            <person name="Sherman D.J."/>
            <person name="Westhof E."/>
            <person name="Weissenbach J."/>
            <person name="Baret P.V."/>
            <person name="Wincker P."/>
            <person name="Gaillardin C."/>
            <person name="Dujon B."/>
            <person name="Souciet J.L."/>
        </authorList>
    </citation>
    <scope>NUCLEOTIDE SEQUENCE [LARGE SCALE GENOMIC DNA]</scope>
    <source>
        <strain evidence="11">ATCC MYA-4447 / BCRC 22081 / CBS 7064 / NBRC 10061 / NRRL Y-12695</strain>
    </source>
</reference>
<feature type="region of interest" description="Disordered" evidence="7">
    <location>
        <begin position="494"/>
        <end position="523"/>
    </location>
</feature>
<feature type="compositionally biased region" description="Basic and acidic residues" evidence="7">
    <location>
        <begin position="718"/>
        <end position="728"/>
    </location>
</feature>
<evidence type="ECO:0000256" key="8">
    <source>
        <dbReference type="SAM" id="Phobius"/>
    </source>
</evidence>
<keyword evidence="5 8" id="KW-1133">Transmembrane helix</keyword>
<feature type="transmembrane region" description="Helical" evidence="8">
    <location>
        <begin position="53"/>
        <end position="78"/>
    </location>
</feature>
<feature type="region of interest" description="Disordered" evidence="7">
    <location>
        <begin position="712"/>
        <end position="764"/>
    </location>
</feature>
<keyword evidence="3" id="KW-0813">Transport</keyword>
<dbReference type="PANTHER" id="PTHR48022">
    <property type="entry name" value="PLASTIDIC GLUCOSE TRANSPORTER 4"/>
    <property type="match status" value="1"/>
</dbReference>
<feature type="transmembrane region" description="Helical" evidence="8">
    <location>
        <begin position="332"/>
        <end position="354"/>
    </location>
</feature>
<comment type="similarity">
    <text evidence="2">Belongs to the major facilitator superfamily. Sugar transporter (TC 2.A.1.1) family.</text>
</comment>
<accession>G8XZI3</accession>
<evidence type="ECO:0000313" key="11">
    <source>
        <dbReference type="Proteomes" id="UP000005222"/>
    </source>
</evidence>
<feature type="compositionally biased region" description="Basic and acidic residues" evidence="7">
    <location>
        <begin position="565"/>
        <end position="577"/>
    </location>
</feature>
<feature type="transmembrane region" description="Helical" evidence="8">
    <location>
        <begin position="85"/>
        <end position="103"/>
    </location>
</feature>
<dbReference type="PROSITE" id="PS50850">
    <property type="entry name" value="MFS"/>
    <property type="match status" value="1"/>
</dbReference>
<evidence type="ECO:0000256" key="2">
    <source>
        <dbReference type="ARBA" id="ARBA00010992"/>
    </source>
</evidence>
<evidence type="ECO:0000256" key="1">
    <source>
        <dbReference type="ARBA" id="ARBA00004141"/>
    </source>
</evidence>
<dbReference type="InterPro" id="IPR005829">
    <property type="entry name" value="Sugar_transporter_CS"/>
</dbReference>
<dbReference type="InterPro" id="IPR003663">
    <property type="entry name" value="Sugar/inositol_transpt"/>
</dbReference>
<dbReference type="Gene3D" id="1.20.1250.20">
    <property type="entry name" value="MFS general substrate transporter like domains"/>
    <property type="match status" value="1"/>
</dbReference>
<feature type="transmembrane region" description="Helical" evidence="8">
    <location>
        <begin position="261"/>
        <end position="290"/>
    </location>
</feature>
<keyword evidence="11" id="KW-1185">Reference proteome</keyword>
<gene>
    <name evidence="10" type="primary">Piso0_005629</name>
    <name evidence="10" type="ORF">GNLVRS01_PISO0N19109g</name>
</gene>
<comment type="subcellular location">
    <subcellularLocation>
        <location evidence="1">Membrane</location>
        <topology evidence="1">Multi-pass membrane protein</topology>
    </subcellularLocation>
</comment>
<name>G8XZI3_PICSO</name>
<dbReference type="GO" id="GO:0016020">
    <property type="term" value="C:membrane"/>
    <property type="evidence" value="ECO:0007669"/>
    <property type="project" value="UniProtKB-SubCell"/>
</dbReference>
<feature type="compositionally biased region" description="Polar residues" evidence="7">
    <location>
        <begin position="599"/>
        <end position="610"/>
    </location>
</feature>
<feature type="transmembrane region" description="Helical" evidence="8">
    <location>
        <begin position="7"/>
        <end position="33"/>
    </location>
</feature>
<feature type="compositionally biased region" description="Polar residues" evidence="7">
    <location>
        <begin position="674"/>
        <end position="686"/>
    </location>
</feature>
<feature type="compositionally biased region" description="Low complexity" evidence="7">
    <location>
        <begin position="587"/>
        <end position="598"/>
    </location>
</feature>